<evidence type="ECO:0000313" key="2">
    <source>
        <dbReference type="EMBL" id="SVC36211.1"/>
    </source>
</evidence>
<evidence type="ECO:0000259" key="1">
    <source>
        <dbReference type="Pfam" id="PF00884"/>
    </source>
</evidence>
<dbReference type="Pfam" id="PF00884">
    <property type="entry name" value="Sulfatase"/>
    <property type="match status" value="1"/>
</dbReference>
<dbReference type="InterPro" id="IPR000917">
    <property type="entry name" value="Sulfatase_N"/>
</dbReference>
<dbReference type="InterPro" id="IPR017850">
    <property type="entry name" value="Alkaline_phosphatase_core_sf"/>
</dbReference>
<reference evidence="2" key="1">
    <citation type="submission" date="2018-05" db="EMBL/GenBank/DDBJ databases">
        <authorList>
            <person name="Lanie J.A."/>
            <person name="Ng W.-L."/>
            <person name="Kazmierczak K.M."/>
            <person name="Andrzejewski T.M."/>
            <person name="Davidsen T.M."/>
            <person name="Wayne K.J."/>
            <person name="Tettelin H."/>
            <person name="Glass J.I."/>
            <person name="Rusch D."/>
            <person name="Podicherti R."/>
            <person name="Tsui H.-C.T."/>
            <person name="Winkler M.E."/>
        </authorList>
    </citation>
    <scope>NUCLEOTIDE SEQUENCE</scope>
</reference>
<dbReference type="AlphaFoldDB" id="A0A382LMV4"/>
<accession>A0A382LMV4</accession>
<dbReference type="EMBL" id="UINC01087119">
    <property type="protein sequence ID" value="SVC36211.1"/>
    <property type="molecule type" value="Genomic_DNA"/>
</dbReference>
<dbReference type="SUPFAM" id="SSF53649">
    <property type="entry name" value="Alkaline phosphatase-like"/>
    <property type="match status" value="1"/>
</dbReference>
<dbReference type="Gene3D" id="3.40.720.10">
    <property type="entry name" value="Alkaline Phosphatase, subunit A"/>
    <property type="match status" value="1"/>
</dbReference>
<sequence length="137" mass="14977">MTGCVPSVHGVNWNGVVTPRRRRTLAEIAAAAGYATTAITNWGGFQQVYSDAGAGAEDNRGDRTITRVEMWLEAADGSQPQLLWVHFIDPHTPDNCPDPFPQTYTGEVRVRRCDGGQARRGLGREIQRTSLTDANHG</sequence>
<protein>
    <recommendedName>
        <fullName evidence="1">Sulfatase N-terminal domain-containing protein</fullName>
    </recommendedName>
</protein>
<organism evidence="2">
    <name type="scientific">marine metagenome</name>
    <dbReference type="NCBI Taxonomy" id="408172"/>
    <lineage>
        <taxon>unclassified sequences</taxon>
        <taxon>metagenomes</taxon>
        <taxon>ecological metagenomes</taxon>
    </lineage>
</organism>
<feature type="domain" description="Sulfatase N-terminal" evidence="1">
    <location>
        <begin position="16"/>
        <end position="106"/>
    </location>
</feature>
<gene>
    <name evidence="2" type="ORF">METZ01_LOCUS289065</name>
</gene>
<name>A0A382LMV4_9ZZZZ</name>
<proteinExistence type="predicted"/>